<evidence type="ECO:0000313" key="1">
    <source>
        <dbReference type="EMBL" id="MBC2665037.1"/>
    </source>
</evidence>
<name>A0A7X1KL03_9SPHN</name>
<dbReference type="AlphaFoldDB" id="A0A7X1KL03"/>
<organism evidence="1 2">
    <name type="scientific">Novosphingobium flavum</name>
    <dbReference type="NCBI Taxonomy" id="1778672"/>
    <lineage>
        <taxon>Bacteria</taxon>
        <taxon>Pseudomonadati</taxon>
        <taxon>Pseudomonadota</taxon>
        <taxon>Alphaproteobacteria</taxon>
        <taxon>Sphingomonadales</taxon>
        <taxon>Sphingomonadaceae</taxon>
        <taxon>Novosphingobium</taxon>
    </lineage>
</organism>
<reference evidence="1 2" key="1">
    <citation type="submission" date="2020-08" db="EMBL/GenBank/DDBJ databases">
        <title>The genome sequence of type strain Novosphingobium flavum NBRC 111647.</title>
        <authorList>
            <person name="Liu Y."/>
        </authorList>
    </citation>
    <scope>NUCLEOTIDE SEQUENCE [LARGE SCALE GENOMIC DNA]</scope>
    <source>
        <strain evidence="1 2">NBRC 111647</strain>
    </source>
</reference>
<comment type="caution">
    <text evidence="1">The sequence shown here is derived from an EMBL/GenBank/DDBJ whole genome shotgun (WGS) entry which is preliminary data.</text>
</comment>
<evidence type="ECO:0000313" key="2">
    <source>
        <dbReference type="Proteomes" id="UP000566813"/>
    </source>
</evidence>
<dbReference type="EMBL" id="JACLAW010000004">
    <property type="protein sequence ID" value="MBC2665037.1"/>
    <property type="molecule type" value="Genomic_DNA"/>
</dbReference>
<keyword evidence="2" id="KW-1185">Reference proteome</keyword>
<protein>
    <submittedName>
        <fullName evidence="1">Uncharacterized protein</fullName>
    </submittedName>
</protein>
<accession>A0A7X1KL03</accession>
<sequence length="103" mass="11594">MLGRISEGRWELRRRDGSVQRICIDSGKRLIQLRHPESPCNRLVLEDGPSSVTVQYTCRGKGYGRTHIRLETGQLVQIESQGIAEGLPFEFVAEGRRIGDCTP</sequence>
<gene>
    <name evidence="1" type="ORF">H7F51_05875</name>
</gene>
<dbReference type="Proteomes" id="UP000566813">
    <property type="component" value="Unassembled WGS sequence"/>
</dbReference>
<proteinExistence type="predicted"/>